<dbReference type="GO" id="GO:0008408">
    <property type="term" value="F:3'-5' exonuclease activity"/>
    <property type="evidence" value="ECO:0007669"/>
    <property type="project" value="TreeGrafter"/>
</dbReference>
<protein>
    <recommendedName>
        <fullName evidence="1">Exonuclease domain-containing protein</fullName>
    </recommendedName>
</protein>
<evidence type="ECO:0000313" key="3">
    <source>
        <dbReference type="Proteomes" id="UP000054223"/>
    </source>
</evidence>
<dbReference type="Pfam" id="PF00929">
    <property type="entry name" value="RNase_T"/>
    <property type="match status" value="1"/>
</dbReference>
<dbReference type="CDD" id="cd06130">
    <property type="entry name" value="DNA_pol_III_epsilon_like"/>
    <property type="match status" value="1"/>
</dbReference>
<dbReference type="PANTHER" id="PTHR30231:SF42">
    <property type="entry name" value="EXONUCLEASE"/>
    <property type="match status" value="1"/>
</dbReference>
<organism evidence="2 3">
    <name type="scientific">Solirubrum puertoriconensis</name>
    <dbReference type="NCBI Taxonomy" id="1751427"/>
    <lineage>
        <taxon>Bacteria</taxon>
        <taxon>Pseudomonadati</taxon>
        <taxon>Bacteroidota</taxon>
        <taxon>Cytophagia</taxon>
        <taxon>Cytophagales</taxon>
    </lineage>
</organism>
<keyword evidence="3" id="KW-1185">Reference proteome</keyword>
<evidence type="ECO:0000313" key="2">
    <source>
        <dbReference type="EMBL" id="KUG06836.1"/>
    </source>
</evidence>
<reference evidence="2 3" key="1">
    <citation type="submission" date="2015-11" db="EMBL/GenBank/DDBJ databases">
        <title>Solirubrum puertoriconensis gen. nov. an environmental bacteria isolated in Puerto Rico.</title>
        <authorList>
            <person name="Cuebas-Irizarry M.F."/>
            <person name="Montalvo-Rodriguez R."/>
        </authorList>
    </citation>
    <scope>NUCLEOTIDE SEQUENCE [LARGE SCALE GENOMIC DNA]</scope>
    <source>
        <strain evidence="2 3">MC1A</strain>
    </source>
</reference>
<comment type="caution">
    <text evidence="2">The sequence shown here is derived from an EMBL/GenBank/DDBJ whole genome shotgun (WGS) entry which is preliminary data.</text>
</comment>
<dbReference type="InterPro" id="IPR012337">
    <property type="entry name" value="RNaseH-like_sf"/>
</dbReference>
<dbReference type="GO" id="GO:0003676">
    <property type="term" value="F:nucleic acid binding"/>
    <property type="evidence" value="ECO:0007669"/>
    <property type="project" value="InterPro"/>
</dbReference>
<dbReference type="EMBL" id="LNAL01000008">
    <property type="protein sequence ID" value="KUG06836.1"/>
    <property type="molecule type" value="Genomic_DNA"/>
</dbReference>
<dbReference type="Proteomes" id="UP000054223">
    <property type="component" value="Unassembled WGS sequence"/>
</dbReference>
<dbReference type="PANTHER" id="PTHR30231">
    <property type="entry name" value="DNA POLYMERASE III SUBUNIT EPSILON"/>
    <property type="match status" value="1"/>
</dbReference>
<dbReference type="InterPro" id="IPR036397">
    <property type="entry name" value="RNaseH_sf"/>
</dbReference>
<evidence type="ECO:0000259" key="1">
    <source>
        <dbReference type="SMART" id="SM00479"/>
    </source>
</evidence>
<accession>A0A9X0HJ49</accession>
<dbReference type="SMART" id="SM00479">
    <property type="entry name" value="EXOIII"/>
    <property type="match status" value="1"/>
</dbReference>
<feature type="domain" description="Exonuclease" evidence="1">
    <location>
        <begin position="33"/>
        <end position="197"/>
    </location>
</feature>
<dbReference type="Gene3D" id="3.30.420.10">
    <property type="entry name" value="Ribonuclease H-like superfamily/Ribonuclease H"/>
    <property type="match status" value="1"/>
</dbReference>
<dbReference type="SUPFAM" id="SSF53098">
    <property type="entry name" value="Ribonuclease H-like"/>
    <property type="match status" value="1"/>
</dbReference>
<dbReference type="GO" id="GO:0006259">
    <property type="term" value="P:DNA metabolic process"/>
    <property type="evidence" value="ECO:0007669"/>
    <property type="project" value="UniProtKB-ARBA"/>
</dbReference>
<dbReference type="GO" id="GO:0005829">
    <property type="term" value="C:cytosol"/>
    <property type="evidence" value="ECO:0007669"/>
    <property type="project" value="TreeGrafter"/>
</dbReference>
<gene>
    <name evidence="2" type="ORF">ASU33_05785</name>
</gene>
<dbReference type="InterPro" id="IPR013520">
    <property type="entry name" value="Ribonucl_H"/>
</dbReference>
<proteinExistence type="predicted"/>
<dbReference type="AlphaFoldDB" id="A0A9X0HJ49"/>
<sequence length="228" mass="25883">MPFFGLSPRGITYHLVYRAAMQQRILQDLQELNFTAIDFETAYEKRDSACSIGIVQVRGGNIVAREQHLIRPPELRVSGINYSIHRISAEQLRPAATLLQLWPAIEHYVQGQLVVAHNASFDVSVLQHSLATHQLPMPEFFSMCSIKLCKDAFPHIGRSKLSELSAHFGIELNHHDSLSDALACAELTLRALRTGHPFDFCFKQRDITKKVGKQPTARAWRPRSYGWH</sequence>
<name>A0A9X0HJ49_SOLP1</name>